<accession>A0A6H5HR35</accession>
<protein>
    <submittedName>
        <fullName evidence="1">Uncharacterized protein</fullName>
    </submittedName>
</protein>
<keyword evidence="2" id="KW-1185">Reference proteome</keyword>
<sequence length="140" mass="15880">MPTAERFTFCLNTLLSDIAAKCPDKQDEIISTQVKFLCDLTSLVRTTSPDSPKQQTAILKLSPSTDAIRTNFRVLCSGANQQQVQEYDPTTHYFCKYGSSFHQLPHMRMAAFAEKRPPISFPIAHLQICRRRSPKTCKNL</sequence>
<evidence type="ECO:0000313" key="2">
    <source>
        <dbReference type="Proteomes" id="UP000479000"/>
    </source>
</evidence>
<name>A0A6H5HR35_9HEMI</name>
<reference evidence="1 2" key="1">
    <citation type="submission" date="2020-02" db="EMBL/GenBank/DDBJ databases">
        <authorList>
            <person name="Ferguson B K."/>
        </authorList>
    </citation>
    <scope>NUCLEOTIDE SEQUENCE [LARGE SCALE GENOMIC DNA]</scope>
</reference>
<dbReference type="Proteomes" id="UP000479000">
    <property type="component" value="Unassembled WGS sequence"/>
</dbReference>
<gene>
    <name evidence="1" type="ORF">NTEN_LOCUS23045</name>
</gene>
<organism evidence="1 2">
    <name type="scientific">Nesidiocoris tenuis</name>
    <dbReference type="NCBI Taxonomy" id="355587"/>
    <lineage>
        <taxon>Eukaryota</taxon>
        <taxon>Metazoa</taxon>
        <taxon>Ecdysozoa</taxon>
        <taxon>Arthropoda</taxon>
        <taxon>Hexapoda</taxon>
        <taxon>Insecta</taxon>
        <taxon>Pterygota</taxon>
        <taxon>Neoptera</taxon>
        <taxon>Paraneoptera</taxon>
        <taxon>Hemiptera</taxon>
        <taxon>Heteroptera</taxon>
        <taxon>Panheteroptera</taxon>
        <taxon>Cimicomorpha</taxon>
        <taxon>Miridae</taxon>
        <taxon>Dicyphina</taxon>
        <taxon>Nesidiocoris</taxon>
    </lineage>
</organism>
<dbReference type="OrthoDB" id="10264149at2759"/>
<evidence type="ECO:0000313" key="1">
    <source>
        <dbReference type="EMBL" id="CAB0019333.1"/>
    </source>
</evidence>
<dbReference type="EMBL" id="CADCXU010033933">
    <property type="protein sequence ID" value="CAB0019333.1"/>
    <property type="molecule type" value="Genomic_DNA"/>
</dbReference>
<dbReference type="AlphaFoldDB" id="A0A6H5HR35"/>
<proteinExistence type="predicted"/>